<dbReference type="SUPFAM" id="SSF109604">
    <property type="entry name" value="HD-domain/PDEase-like"/>
    <property type="match status" value="1"/>
</dbReference>
<accession>E8R373</accession>
<reference key="1">
    <citation type="submission" date="2010-11" db="EMBL/GenBank/DDBJ databases">
        <title>The complete sequence of chromosome of Isophaera pallida ATCC 43644.</title>
        <authorList>
            <consortium name="US DOE Joint Genome Institute (JGI-PGF)"/>
            <person name="Lucas S."/>
            <person name="Copeland A."/>
            <person name="Lapidus A."/>
            <person name="Bruce D."/>
            <person name="Goodwin L."/>
            <person name="Pitluck S."/>
            <person name="Kyrpides N."/>
            <person name="Mavromatis K."/>
            <person name="Pagani I."/>
            <person name="Ivanova N."/>
            <person name="Saunders E."/>
            <person name="Brettin T."/>
            <person name="Detter J.C."/>
            <person name="Han C."/>
            <person name="Tapia R."/>
            <person name="Land M."/>
            <person name="Hauser L."/>
            <person name="Markowitz V."/>
            <person name="Cheng J.-F."/>
            <person name="Hugenholtz P."/>
            <person name="Woyke T."/>
            <person name="Wu D."/>
            <person name="Eisen J.A."/>
        </authorList>
    </citation>
    <scope>NUCLEOTIDE SEQUENCE</scope>
    <source>
        <strain>ATCC 43644</strain>
    </source>
</reference>
<dbReference type="Pfam" id="PF01966">
    <property type="entry name" value="HD"/>
    <property type="match status" value="1"/>
</dbReference>
<evidence type="ECO:0000313" key="4">
    <source>
        <dbReference type="Proteomes" id="UP000008631"/>
    </source>
</evidence>
<feature type="region of interest" description="Disordered" evidence="1">
    <location>
        <begin position="1"/>
        <end position="24"/>
    </location>
</feature>
<dbReference type="CDD" id="cd00077">
    <property type="entry name" value="HDc"/>
    <property type="match status" value="1"/>
</dbReference>
<dbReference type="Proteomes" id="UP000008631">
    <property type="component" value="Chromosome"/>
</dbReference>
<dbReference type="STRING" id="575540.Isop_2012"/>
<keyword evidence="4" id="KW-1185">Reference proteome</keyword>
<reference evidence="3 4" key="2">
    <citation type="journal article" date="2011" name="Stand. Genomic Sci.">
        <title>Complete genome sequence of Isosphaera pallida type strain (IS1B).</title>
        <authorList>
            <consortium name="US DOE Joint Genome Institute (JGI-PGF)"/>
            <person name="Goker M."/>
            <person name="Cleland D."/>
            <person name="Saunders E."/>
            <person name="Lapidus A."/>
            <person name="Nolan M."/>
            <person name="Lucas S."/>
            <person name="Hammon N."/>
            <person name="Deshpande S."/>
            <person name="Cheng J.F."/>
            <person name="Tapia R."/>
            <person name="Han C."/>
            <person name="Goodwin L."/>
            <person name="Pitluck S."/>
            <person name="Liolios K."/>
            <person name="Pagani I."/>
            <person name="Ivanova N."/>
            <person name="Mavromatis K."/>
            <person name="Pati A."/>
            <person name="Chen A."/>
            <person name="Palaniappan K."/>
            <person name="Land M."/>
            <person name="Hauser L."/>
            <person name="Chang Y.J."/>
            <person name="Jeffries C.D."/>
            <person name="Detter J.C."/>
            <person name="Beck B."/>
            <person name="Woyke T."/>
            <person name="Bristow J."/>
            <person name="Eisen J.A."/>
            <person name="Markowitz V."/>
            <person name="Hugenholtz P."/>
            <person name="Kyrpides N.C."/>
            <person name="Klenk H.P."/>
        </authorList>
    </citation>
    <scope>NUCLEOTIDE SEQUENCE [LARGE SCALE GENOMIC DNA]</scope>
    <source>
        <strain evidence="4">ATCC 43644 / DSM 9630 / IS1B</strain>
    </source>
</reference>
<dbReference type="HOGENOM" id="CLU_1022696_0_0_0"/>
<dbReference type="InParanoid" id="E8R373"/>
<dbReference type="OrthoDB" id="9805698at2"/>
<name>E8R373_ISOPI</name>
<evidence type="ECO:0000256" key="1">
    <source>
        <dbReference type="SAM" id="MobiDB-lite"/>
    </source>
</evidence>
<dbReference type="EMBL" id="CP002353">
    <property type="protein sequence ID" value="ADV62592.1"/>
    <property type="molecule type" value="Genomic_DNA"/>
</dbReference>
<dbReference type="InterPro" id="IPR003607">
    <property type="entry name" value="HD/PDEase_dom"/>
</dbReference>
<feature type="domain" description="HD" evidence="2">
    <location>
        <begin position="166"/>
        <end position="230"/>
    </location>
</feature>
<dbReference type="KEGG" id="ipa:Isop_2012"/>
<proteinExistence type="predicted"/>
<protein>
    <recommendedName>
        <fullName evidence="2">HD domain-containing protein</fullName>
    </recommendedName>
</protein>
<evidence type="ECO:0000259" key="2">
    <source>
        <dbReference type="Pfam" id="PF01966"/>
    </source>
</evidence>
<dbReference type="InterPro" id="IPR006674">
    <property type="entry name" value="HD_domain"/>
</dbReference>
<dbReference type="eggNOG" id="COG2206">
    <property type="taxonomic scope" value="Bacteria"/>
</dbReference>
<dbReference type="RefSeq" id="WP_013564880.1">
    <property type="nucleotide sequence ID" value="NC_014962.1"/>
</dbReference>
<evidence type="ECO:0000313" key="3">
    <source>
        <dbReference type="EMBL" id="ADV62592.1"/>
    </source>
</evidence>
<feature type="region of interest" description="Disordered" evidence="1">
    <location>
        <begin position="105"/>
        <end position="134"/>
    </location>
</feature>
<dbReference type="Gene3D" id="1.10.3210.10">
    <property type="entry name" value="Hypothetical protein af1432"/>
    <property type="match status" value="1"/>
</dbReference>
<gene>
    <name evidence="3" type="ordered locus">Isop_2012</name>
</gene>
<feature type="compositionally biased region" description="Basic and acidic residues" evidence="1">
    <location>
        <begin position="12"/>
        <end position="24"/>
    </location>
</feature>
<feature type="compositionally biased region" description="Basic residues" evidence="1">
    <location>
        <begin position="1"/>
        <end position="11"/>
    </location>
</feature>
<sequence>MALHDKYRKKYRQADRRAEDSARVRQRIADEAARRLLPRIVEAVDSSASAESQRDGRLDLDRLDTATLYEAKRKAAAVLGVRVRPGELPADTEVRLRLVELARRPGSNALAPMPQPEDSKPDQDPNGLNHDPSSHLDRFQIYRMTLLPLEQVKQDPIRHPEGDALYHALQVFDQARRRLPYDEEFLLAALLHDVGMAIDPRDHVAAGLEALRGAISQRSAWLIRHHHTNVTDSLRRSCPDPHWIEDLKLLRECDLAGRVPGVAVETLDEVLEFLRQLADDDGDGDLEAEAPPS</sequence>
<organism evidence="3 4">
    <name type="scientific">Isosphaera pallida (strain ATCC 43644 / DSM 9630 / IS1B)</name>
    <dbReference type="NCBI Taxonomy" id="575540"/>
    <lineage>
        <taxon>Bacteria</taxon>
        <taxon>Pseudomonadati</taxon>
        <taxon>Planctomycetota</taxon>
        <taxon>Planctomycetia</taxon>
        <taxon>Isosphaerales</taxon>
        <taxon>Isosphaeraceae</taxon>
        <taxon>Isosphaera</taxon>
    </lineage>
</organism>
<dbReference type="AlphaFoldDB" id="E8R373"/>